<comment type="cofactor">
    <cofactor evidence="1">
        <name>Zn(2+)</name>
        <dbReference type="ChEBI" id="CHEBI:29105"/>
    </cofactor>
</comment>
<dbReference type="Pfam" id="PF13602">
    <property type="entry name" value="ADH_zinc_N_2"/>
    <property type="match status" value="1"/>
</dbReference>
<evidence type="ECO:0000259" key="5">
    <source>
        <dbReference type="Pfam" id="PF08240"/>
    </source>
</evidence>
<dbReference type="Gene3D" id="3.90.180.10">
    <property type="entry name" value="Medium-chain alcohol dehydrogenases, catalytic domain"/>
    <property type="match status" value="2"/>
</dbReference>
<evidence type="ECO:0000256" key="1">
    <source>
        <dbReference type="ARBA" id="ARBA00001947"/>
    </source>
</evidence>
<keyword evidence="3" id="KW-0862">Zinc</keyword>
<sequence>MKDNEWAMSKYPFVPGHEVVGTLLAHGSEVSLKNGLKQWREFPCTRLGVGWIRNSCRRCYACLKGQENVCAEGYEGTILNGNFGGFQSVIRVPADFAYKIPDGLSSDAAAPLLCAGITVYAPLKRFMTAGQRIGVLGIGGLGHLAIQFASKMGGNVAAMDLGRAKEKEVRRHVPEGFETPSICLTEDGQRCLAGLPQVMDLGAHMLVDMTKKEDWQSYTGANGFDVIINCSSANVDTGLLLSMLRNDGTLIQVHSTMACITGCPTLTTLLQSPCFEQVFGQKKVAGSIVGGRADMDAMLQLAATHGIAPYIETLPFSKVNEALEKVAKGQAHYRVVLTLSDEA</sequence>
<dbReference type="SUPFAM" id="SSF51735">
    <property type="entry name" value="NAD(P)-binding Rossmann-fold domains"/>
    <property type="match status" value="1"/>
</dbReference>
<keyword evidence="4" id="KW-0560">Oxidoreductase</keyword>
<keyword evidence="7" id="KW-1185">Reference proteome</keyword>
<keyword evidence="2" id="KW-0479">Metal-binding</keyword>
<dbReference type="Pfam" id="PF08240">
    <property type="entry name" value="ADH_N"/>
    <property type="match status" value="1"/>
</dbReference>
<dbReference type="InterPro" id="IPR047109">
    <property type="entry name" value="CAD-like"/>
</dbReference>
<dbReference type="EMBL" id="MU069501">
    <property type="protein sequence ID" value="KAF5840868.1"/>
    <property type="molecule type" value="Genomic_DNA"/>
</dbReference>
<dbReference type="PANTHER" id="PTHR42683">
    <property type="entry name" value="ALDEHYDE REDUCTASE"/>
    <property type="match status" value="1"/>
</dbReference>
<comment type="caution">
    <text evidence="6">The sequence shown here is derived from an EMBL/GenBank/DDBJ whole genome shotgun (WGS) entry which is preliminary data.</text>
</comment>
<dbReference type="InterPro" id="IPR011032">
    <property type="entry name" value="GroES-like_sf"/>
</dbReference>
<evidence type="ECO:0000256" key="3">
    <source>
        <dbReference type="ARBA" id="ARBA00022833"/>
    </source>
</evidence>
<reference evidence="6" key="1">
    <citation type="submission" date="2017-08" db="EMBL/GenBank/DDBJ databases">
        <authorList>
            <person name="Polle J.E."/>
            <person name="Barry K."/>
            <person name="Cushman J."/>
            <person name="Schmutz J."/>
            <person name="Tran D."/>
            <person name="Hathwaick L.T."/>
            <person name="Yim W.C."/>
            <person name="Jenkins J."/>
            <person name="Mckie-Krisberg Z.M."/>
            <person name="Prochnik S."/>
            <person name="Lindquist E."/>
            <person name="Dockter R.B."/>
            <person name="Adam C."/>
            <person name="Molina H."/>
            <person name="Bunkerborg J."/>
            <person name="Jin E."/>
            <person name="Buchheim M."/>
            <person name="Magnuson J."/>
        </authorList>
    </citation>
    <scope>NUCLEOTIDE SEQUENCE</scope>
    <source>
        <strain evidence="6">CCAP 19/18</strain>
    </source>
</reference>
<evidence type="ECO:0000256" key="2">
    <source>
        <dbReference type="ARBA" id="ARBA00022723"/>
    </source>
</evidence>
<dbReference type="InterPro" id="IPR002328">
    <property type="entry name" value="ADH_Zn_CS"/>
</dbReference>
<organism evidence="6 7">
    <name type="scientific">Dunaliella salina</name>
    <name type="common">Green alga</name>
    <name type="synonym">Protococcus salinus</name>
    <dbReference type="NCBI Taxonomy" id="3046"/>
    <lineage>
        <taxon>Eukaryota</taxon>
        <taxon>Viridiplantae</taxon>
        <taxon>Chlorophyta</taxon>
        <taxon>core chlorophytes</taxon>
        <taxon>Chlorophyceae</taxon>
        <taxon>CS clade</taxon>
        <taxon>Chlamydomonadales</taxon>
        <taxon>Dunaliellaceae</taxon>
        <taxon>Dunaliella</taxon>
    </lineage>
</organism>
<feature type="domain" description="Alcohol dehydrogenase-like N-terminal" evidence="5">
    <location>
        <begin position="5"/>
        <end position="102"/>
    </location>
</feature>
<dbReference type="SUPFAM" id="SSF50129">
    <property type="entry name" value="GroES-like"/>
    <property type="match status" value="1"/>
</dbReference>
<dbReference type="InterPro" id="IPR036291">
    <property type="entry name" value="NAD(P)-bd_dom_sf"/>
</dbReference>
<protein>
    <submittedName>
        <fullName evidence="6">Chaperonin 10-like protein</fullName>
    </submittedName>
</protein>
<dbReference type="Gene3D" id="3.40.50.720">
    <property type="entry name" value="NAD(P)-binding Rossmann-like Domain"/>
    <property type="match status" value="2"/>
</dbReference>
<evidence type="ECO:0000313" key="6">
    <source>
        <dbReference type="EMBL" id="KAF5840868.1"/>
    </source>
</evidence>
<gene>
    <name evidence="6" type="ORF">DUNSADRAFT_15236</name>
</gene>
<dbReference type="InterPro" id="IPR013154">
    <property type="entry name" value="ADH-like_N"/>
</dbReference>
<name>A0ABQ7H1X8_DUNSA</name>
<dbReference type="PROSITE" id="PS00059">
    <property type="entry name" value="ADH_ZINC"/>
    <property type="match status" value="1"/>
</dbReference>
<dbReference type="Proteomes" id="UP000815325">
    <property type="component" value="Unassembled WGS sequence"/>
</dbReference>
<proteinExistence type="predicted"/>
<evidence type="ECO:0000256" key="4">
    <source>
        <dbReference type="ARBA" id="ARBA00023002"/>
    </source>
</evidence>
<dbReference type="CDD" id="cd05283">
    <property type="entry name" value="CAD1"/>
    <property type="match status" value="1"/>
</dbReference>
<evidence type="ECO:0000313" key="7">
    <source>
        <dbReference type="Proteomes" id="UP000815325"/>
    </source>
</evidence>
<accession>A0ABQ7H1X8</accession>